<keyword evidence="9" id="KW-1185">Reference proteome</keyword>
<feature type="binding site" evidence="7">
    <location>
        <position position="123"/>
    </location>
    <ligand>
        <name>[2Fe-2S] cluster</name>
        <dbReference type="ChEBI" id="CHEBI:190135"/>
    </ligand>
</feature>
<dbReference type="Gene3D" id="1.10.10.1590">
    <property type="entry name" value="NADH-quinone oxidoreductase subunit E"/>
    <property type="match status" value="1"/>
</dbReference>
<dbReference type="CDD" id="cd03081">
    <property type="entry name" value="TRX_Fd_NuoE_FDH_gamma"/>
    <property type="match status" value="1"/>
</dbReference>
<evidence type="ECO:0000256" key="5">
    <source>
        <dbReference type="ARBA" id="ARBA00023014"/>
    </source>
</evidence>
<dbReference type="InterPro" id="IPR041921">
    <property type="entry name" value="NuoE_N"/>
</dbReference>
<dbReference type="RefSeq" id="WP_055423369.1">
    <property type="nucleotide sequence ID" value="NZ_CYHH01000004.1"/>
</dbReference>
<dbReference type="PIRSF" id="PIRSF000216">
    <property type="entry name" value="NADH_DH_24kDa"/>
    <property type="match status" value="1"/>
</dbReference>
<dbReference type="SUPFAM" id="SSF52833">
    <property type="entry name" value="Thioredoxin-like"/>
    <property type="match status" value="1"/>
</dbReference>
<dbReference type="GO" id="GO:0046872">
    <property type="term" value="F:metal ion binding"/>
    <property type="evidence" value="ECO:0007669"/>
    <property type="project" value="UniProtKB-KW"/>
</dbReference>
<dbReference type="Gene3D" id="3.40.30.10">
    <property type="entry name" value="Glutaredoxin"/>
    <property type="match status" value="1"/>
</dbReference>
<evidence type="ECO:0000256" key="6">
    <source>
        <dbReference type="ARBA" id="ARBA00034078"/>
    </source>
</evidence>
<evidence type="ECO:0000313" key="8">
    <source>
        <dbReference type="EMBL" id="CUB07059.1"/>
    </source>
</evidence>
<evidence type="ECO:0000256" key="1">
    <source>
        <dbReference type="ARBA" id="ARBA00010643"/>
    </source>
</evidence>
<dbReference type="InterPro" id="IPR002023">
    <property type="entry name" value="NuoE-like"/>
</dbReference>
<dbReference type="Proteomes" id="UP000182108">
    <property type="component" value="Unassembled WGS sequence"/>
</dbReference>
<feature type="binding site" evidence="7">
    <location>
        <position position="82"/>
    </location>
    <ligand>
        <name>[2Fe-2S] cluster</name>
        <dbReference type="ChEBI" id="CHEBI:190135"/>
    </ligand>
</feature>
<gene>
    <name evidence="8" type="ORF">Ga0061068_104184</name>
</gene>
<dbReference type="InterPro" id="IPR036249">
    <property type="entry name" value="Thioredoxin-like_sf"/>
</dbReference>
<keyword evidence="4 7" id="KW-0408">Iron</keyword>
<comment type="similarity">
    <text evidence="1">Belongs to the complex I 24 kDa subunit family.</text>
</comment>
<proteinExistence type="inferred from homology"/>
<organism evidence="8 9">
    <name type="scientific">Tepidiphilus thermophilus</name>
    <dbReference type="NCBI Taxonomy" id="876478"/>
    <lineage>
        <taxon>Bacteria</taxon>
        <taxon>Pseudomonadati</taxon>
        <taxon>Pseudomonadota</taxon>
        <taxon>Hydrogenophilia</taxon>
        <taxon>Hydrogenophilales</taxon>
        <taxon>Hydrogenophilaceae</taxon>
        <taxon>Tepidiphilus</taxon>
    </lineage>
</organism>
<sequence length="159" mass="16893">METRDRGVPGPLAPLLEAHRGRPGALLPLLHAVQEAVGYVPPAWVPSIAEALDLSRAEVHGVIRFYPHFRQTPAGAHRVVLCRGESCLARGAEALIAQAEQRLGVPLGGDTPDGRFSLEGVYCLGLCGCSPAAMLDGQVHGRLTPQRLDALLATAQERP</sequence>
<dbReference type="InterPro" id="IPR028431">
    <property type="entry name" value="NADP_DH_HndA-like"/>
</dbReference>
<dbReference type="PANTHER" id="PTHR43342:SF1">
    <property type="entry name" value="BIFURCATING [FEFE] HYDROGENASE GAMMA SUBUNIT"/>
    <property type="match status" value="1"/>
</dbReference>
<feature type="binding site" evidence="7">
    <location>
        <position position="127"/>
    </location>
    <ligand>
        <name>[2Fe-2S] cluster</name>
        <dbReference type="ChEBI" id="CHEBI:190135"/>
    </ligand>
</feature>
<keyword evidence="2 7" id="KW-0001">2Fe-2S</keyword>
<protein>
    <submittedName>
        <fullName evidence="8">Formate dehydrogenase gamma subunit</fullName>
    </submittedName>
</protein>
<dbReference type="NCBIfam" id="NF004638">
    <property type="entry name" value="PRK05988.1"/>
    <property type="match status" value="1"/>
</dbReference>
<comment type="cofactor">
    <cofactor evidence="6">
        <name>[2Fe-2S] cluster</name>
        <dbReference type="ChEBI" id="CHEBI:190135"/>
    </cofactor>
</comment>
<dbReference type="Pfam" id="PF01257">
    <property type="entry name" value="2Fe-2S_thioredx"/>
    <property type="match status" value="1"/>
</dbReference>
<dbReference type="GO" id="GO:0016491">
    <property type="term" value="F:oxidoreductase activity"/>
    <property type="evidence" value="ECO:0007669"/>
    <property type="project" value="InterPro"/>
</dbReference>
<name>A0A0K6IVF0_9PROT</name>
<dbReference type="AlphaFoldDB" id="A0A0K6IVF0"/>
<keyword evidence="3 7" id="KW-0479">Metal-binding</keyword>
<comment type="cofactor">
    <cofactor evidence="7">
        <name>[2Fe-2S] cluster</name>
        <dbReference type="ChEBI" id="CHEBI:190135"/>
    </cofactor>
    <text evidence="7">Binds 1 [2Fe-2S] cluster.</text>
</comment>
<reference evidence="9" key="1">
    <citation type="submission" date="2015-08" db="EMBL/GenBank/DDBJ databases">
        <authorList>
            <person name="Babu N.S."/>
            <person name="Beckwith C.J."/>
            <person name="Beseler K.G."/>
            <person name="Brison A."/>
            <person name="Carone J.V."/>
            <person name="Caskin T.P."/>
            <person name="Diamond M."/>
            <person name="Durham M.E."/>
            <person name="Foxe J.M."/>
            <person name="Go M."/>
            <person name="Henderson B.A."/>
            <person name="Jones I.B."/>
            <person name="McGettigan J.A."/>
            <person name="Micheletti S.J."/>
            <person name="Nasrallah M.E."/>
            <person name="Ortiz D."/>
            <person name="Piller C.R."/>
            <person name="Privatt S.R."/>
            <person name="Schneider S.L."/>
            <person name="Sharp S."/>
            <person name="Smith T.C."/>
            <person name="Stanton J.D."/>
            <person name="Ullery H.E."/>
            <person name="Wilson R.J."/>
            <person name="Serrano M.G."/>
            <person name="Buck G."/>
            <person name="Lee V."/>
            <person name="Wang Y."/>
            <person name="Carvalho R."/>
            <person name="Voegtly L."/>
            <person name="Shi R."/>
            <person name="Duckworth R."/>
            <person name="Johnson A."/>
            <person name="Loviza R."/>
            <person name="Walstead R."/>
            <person name="Shah Z."/>
            <person name="Kiflezghi M."/>
            <person name="Wade K."/>
            <person name="Ball S.L."/>
            <person name="Bradley K.W."/>
            <person name="Asai D.J."/>
            <person name="Bowman C.A."/>
            <person name="Russell D.A."/>
            <person name="Pope W.H."/>
            <person name="Jacobs-Sera D."/>
            <person name="Hendrix R.W."/>
            <person name="Hatfull G.F."/>
        </authorList>
    </citation>
    <scope>NUCLEOTIDE SEQUENCE [LARGE SCALE GENOMIC DNA]</scope>
    <source>
        <strain evidence="9">JCM 19170</strain>
    </source>
</reference>
<evidence type="ECO:0000256" key="4">
    <source>
        <dbReference type="ARBA" id="ARBA00023004"/>
    </source>
</evidence>
<evidence type="ECO:0000256" key="3">
    <source>
        <dbReference type="ARBA" id="ARBA00022723"/>
    </source>
</evidence>
<keyword evidence="5 7" id="KW-0411">Iron-sulfur</keyword>
<feature type="binding site" evidence="7">
    <location>
        <position position="87"/>
    </location>
    <ligand>
        <name>[2Fe-2S] cluster</name>
        <dbReference type="ChEBI" id="CHEBI:190135"/>
    </ligand>
</feature>
<dbReference type="OrthoDB" id="9807941at2"/>
<dbReference type="PANTHER" id="PTHR43342">
    <property type="entry name" value="NADH-QUINONE OXIDOREDUCTASE, E SUBUNIT"/>
    <property type="match status" value="1"/>
</dbReference>
<evidence type="ECO:0000256" key="2">
    <source>
        <dbReference type="ARBA" id="ARBA00022714"/>
    </source>
</evidence>
<evidence type="ECO:0000313" key="9">
    <source>
        <dbReference type="Proteomes" id="UP000182108"/>
    </source>
</evidence>
<evidence type="ECO:0000256" key="7">
    <source>
        <dbReference type="PIRSR" id="PIRSR000216-1"/>
    </source>
</evidence>
<dbReference type="GO" id="GO:0051537">
    <property type="term" value="F:2 iron, 2 sulfur cluster binding"/>
    <property type="evidence" value="ECO:0007669"/>
    <property type="project" value="UniProtKB-KW"/>
</dbReference>
<dbReference type="EMBL" id="CYHH01000004">
    <property type="protein sequence ID" value="CUB07059.1"/>
    <property type="molecule type" value="Genomic_DNA"/>
</dbReference>
<accession>A0A0K6IVF0</accession>